<dbReference type="InterPro" id="IPR005946">
    <property type="entry name" value="Rib-P_diPkinase"/>
</dbReference>
<dbReference type="PANTHER" id="PTHR10210:SF32">
    <property type="entry name" value="RIBOSE-PHOSPHATE PYROPHOSPHOKINASE 2"/>
    <property type="match status" value="1"/>
</dbReference>
<evidence type="ECO:0000313" key="14">
    <source>
        <dbReference type="Proteomes" id="UP000717585"/>
    </source>
</evidence>
<dbReference type="PROSITE" id="PS00114">
    <property type="entry name" value="PRPP_SYNTHASE"/>
    <property type="match status" value="1"/>
</dbReference>
<dbReference type="OrthoDB" id="413572at2759"/>
<evidence type="ECO:0000256" key="6">
    <source>
        <dbReference type="ARBA" id="ARBA00022727"/>
    </source>
</evidence>
<keyword evidence="6" id="KW-0545">Nucleotide biosynthesis</keyword>
<dbReference type="Pfam" id="PF13793">
    <property type="entry name" value="Pribosyltran_N"/>
    <property type="match status" value="1"/>
</dbReference>
<dbReference type="GO" id="GO:0005737">
    <property type="term" value="C:cytoplasm"/>
    <property type="evidence" value="ECO:0007669"/>
    <property type="project" value="TreeGrafter"/>
</dbReference>
<dbReference type="InterPro" id="IPR000842">
    <property type="entry name" value="PRib_PP_synth_CS"/>
</dbReference>
<organism evidence="13 14">
    <name type="scientific">Carpediemonas membranifera</name>
    <dbReference type="NCBI Taxonomy" id="201153"/>
    <lineage>
        <taxon>Eukaryota</taxon>
        <taxon>Metamonada</taxon>
        <taxon>Carpediemonas-like organisms</taxon>
        <taxon>Carpediemonas</taxon>
    </lineage>
</organism>
<dbReference type="GO" id="GO:0009156">
    <property type="term" value="P:ribonucleoside monophosphate biosynthetic process"/>
    <property type="evidence" value="ECO:0007669"/>
    <property type="project" value="InterPro"/>
</dbReference>
<dbReference type="Pfam" id="PF14572">
    <property type="entry name" value="Pribosyl_synth"/>
    <property type="match status" value="1"/>
</dbReference>
<reference evidence="13" key="1">
    <citation type="submission" date="2021-05" db="EMBL/GenBank/DDBJ databases">
        <title>A free-living protist that lacks canonical eukaryotic 1 DNA replication and segregation systems.</title>
        <authorList>
            <person name="Salas-Leiva D.E."/>
            <person name="Tromer E.C."/>
            <person name="Curtis B.A."/>
            <person name="Jerlstrom-Hultqvist J."/>
            <person name="Kolisko M."/>
            <person name="Yi Z."/>
            <person name="Salas-Leiva J.S."/>
            <person name="Gallot-Lavallee L."/>
            <person name="Kops G.J.P.L."/>
            <person name="Archibald J.M."/>
            <person name="Simpson A.G.B."/>
            <person name="Roger A.J."/>
        </authorList>
    </citation>
    <scope>NUCLEOTIDE SEQUENCE</scope>
    <source>
        <strain evidence="13">BICM</strain>
    </source>
</reference>
<keyword evidence="9" id="KW-0067">ATP-binding</keyword>
<evidence type="ECO:0000256" key="3">
    <source>
        <dbReference type="ARBA" id="ARBA00013247"/>
    </source>
</evidence>
<dbReference type="InterPro" id="IPR000836">
    <property type="entry name" value="PRTase_dom"/>
</dbReference>
<dbReference type="SUPFAM" id="SSF53271">
    <property type="entry name" value="PRTase-like"/>
    <property type="match status" value="1"/>
</dbReference>
<dbReference type="CDD" id="cd06223">
    <property type="entry name" value="PRTases_typeI"/>
    <property type="match status" value="1"/>
</dbReference>
<keyword evidence="7" id="KW-0547">Nucleotide-binding</keyword>
<evidence type="ECO:0000313" key="13">
    <source>
        <dbReference type="EMBL" id="KAG9395435.1"/>
    </source>
</evidence>
<keyword evidence="10" id="KW-0460">Magnesium</keyword>
<dbReference type="GO" id="GO:0004749">
    <property type="term" value="F:ribose phosphate diphosphokinase activity"/>
    <property type="evidence" value="ECO:0007669"/>
    <property type="project" value="UniProtKB-EC"/>
</dbReference>
<dbReference type="Proteomes" id="UP000717585">
    <property type="component" value="Unassembled WGS sequence"/>
</dbReference>
<dbReference type="AlphaFoldDB" id="A0A8J6AYC3"/>
<evidence type="ECO:0000259" key="12">
    <source>
        <dbReference type="Pfam" id="PF13793"/>
    </source>
</evidence>
<comment type="similarity">
    <text evidence="2">Belongs to the ribose-phosphate pyrophosphokinase family.</text>
</comment>
<evidence type="ECO:0000256" key="10">
    <source>
        <dbReference type="ARBA" id="ARBA00022842"/>
    </source>
</evidence>
<sequence>MVYNVFVASGTANEPLADAIVEELNKLQDENTPYVDEELHVSPDAVVRKLNMAVTHFADGEIQVKIADCIRGADVFVVQPISPPSVNDFLMELLIITDALKRASVGRVTAVIPYYGYARQERKAQPRTPITAKLVANLIQTAGVDRVLACDLHAAQIQGFFDIPLDHIQGLYFHVDYLMKEGIVGCPTDLTENIAIVSPDLGGAERAGRAARMIQNAVGATDEPDIVLIHKQRPRPNEARVLFTIGAERCKDRLCIIIDDIVDTGGSLVNAAGQLRNNGAKDVICCITHGVLSRDAIHRIRSSEHISRLVITDTIRRELPPLSEGERDNITIISTARWFANSIFSIHTEKSLGDVFRCEAGYMKRV</sequence>
<gene>
    <name evidence="13" type="ORF">J8273_3002</name>
</gene>
<comment type="catalytic activity">
    <reaction evidence="11">
        <text>D-ribose 5-phosphate + ATP = 5-phospho-alpha-D-ribose 1-diphosphate + AMP + H(+)</text>
        <dbReference type="Rhea" id="RHEA:15609"/>
        <dbReference type="ChEBI" id="CHEBI:15378"/>
        <dbReference type="ChEBI" id="CHEBI:30616"/>
        <dbReference type="ChEBI" id="CHEBI:58017"/>
        <dbReference type="ChEBI" id="CHEBI:78346"/>
        <dbReference type="ChEBI" id="CHEBI:456215"/>
        <dbReference type="EC" id="2.7.6.1"/>
    </reaction>
</comment>
<dbReference type="GO" id="GO:0016301">
    <property type="term" value="F:kinase activity"/>
    <property type="evidence" value="ECO:0007669"/>
    <property type="project" value="UniProtKB-KW"/>
</dbReference>
<dbReference type="InterPro" id="IPR029099">
    <property type="entry name" value="Pribosyltran_N"/>
</dbReference>
<dbReference type="SMART" id="SM01400">
    <property type="entry name" value="Pribosyltran_N"/>
    <property type="match status" value="1"/>
</dbReference>
<keyword evidence="8" id="KW-0418">Kinase</keyword>
<dbReference type="NCBIfam" id="NF002320">
    <property type="entry name" value="PRK01259.1"/>
    <property type="match status" value="1"/>
</dbReference>
<dbReference type="Gene3D" id="3.40.50.2020">
    <property type="match status" value="2"/>
</dbReference>
<dbReference type="InterPro" id="IPR029057">
    <property type="entry name" value="PRTase-like"/>
</dbReference>
<evidence type="ECO:0000256" key="1">
    <source>
        <dbReference type="ARBA" id="ARBA00004996"/>
    </source>
</evidence>
<dbReference type="GO" id="GO:0005524">
    <property type="term" value="F:ATP binding"/>
    <property type="evidence" value="ECO:0007669"/>
    <property type="project" value="UniProtKB-KW"/>
</dbReference>
<dbReference type="FunFam" id="3.40.50.2020:FF:000007">
    <property type="entry name" value="Ribose-phosphate pyrophosphokinase"/>
    <property type="match status" value="1"/>
</dbReference>
<dbReference type="NCBIfam" id="TIGR01251">
    <property type="entry name" value="ribP_PPkin"/>
    <property type="match status" value="1"/>
</dbReference>
<dbReference type="PANTHER" id="PTHR10210">
    <property type="entry name" value="RIBOSE-PHOSPHATE DIPHOSPHOKINASE FAMILY MEMBER"/>
    <property type="match status" value="1"/>
</dbReference>
<evidence type="ECO:0000256" key="11">
    <source>
        <dbReference type="ARBA" id="ARBA00049535"/>
    </source>
</evidence>
<dbReference type="GO" id="GO:0006164">
    <property type="term" value="P:purine nucleotide biosynthetic process"/>
    <property type="evidence" value="ECO:0007669"/>
    <property type="project" value="TreeGrafter"/>
</dbReference>
<dbReference type="EMBL" id="JAHDYR010000011">
    <property type="protein sequence ID" value="KAG9395435.1"/>
    <property type="molecule type" value="Genomic_DNA"/>
</dbReference>
<comment type="caution">
    <text evidence="13">The sequence shown here is derived from an EMBL/GenBank/DDBJ whole genome shotgun (WGS) entry which is preliminary data.</text>
</comment>
<keyword evidence="4" id="KW-0808">Transferase</keyword>
<proteinExistence type="inferred from homology"/>
<dbReference type="GO" id="GO:0000287">
    <property type="term" value="F:magnesium ion binding"/>
    <property type="evidence" value="ECO:0007669"/>
    <property type="project" value="InterPro"/>
</dbReference>
<feature type="domain" description="Ribose-phosphate pyrophosphokinase N-terminal" evidence="12">
    <location>
        <begin position="7"/>
        <end position="143"/>
    </location>
</feature>
<keyword evidence="5" id="KW-0479">Metal-binding</keyword>
<keyword evidence="14" id="KW-1185">Reference proteome</keyword>
<evidence type="ECO:0000256" key="5">
    <source>
        <dbReference type="ARBA" id="ARBA00022723"/>
    </source>
</evidence>
<accession>A0A8J6AYC3</accession>
<comment type="pathway">
    <text evidence="1">Metabolic intermediate biosynthesis; 5-phospho-alpha-D-ribose 1-diphosphate biosynthesis; 5-phospho-alpha-D-ribose 1-diphosphate from D-ribose 5-phosphate (route I): step 1/1.</text>
</comment>
<protein>
    <recommendedName>
        <fullName evidence="3">ribose-phosphate diphosphokinase</fullName>
        <ecNumber evidence="3">2.7.6.1</ecNumber>
    </recommendedName>
</protein>
<dbReference type="EC" id="2.7.6.1" evidence="3"/>
<evidence type="ECO:0000256" key="8">
    <source>
        <dbReference type="ARBA" id="ARBA00022777"/>
    </source>
</evidence>
<evidence type="ECO:0000256" key="2">
    <source>
        <dbReference type="ARBA" id="ARBA00006478"/>
    </source>
</evidence>
<evidence type="ECO:0000256" key="9">
    <source>
        <dbReference type="ARBA" id="ARBA00022840"/>
    </source>
</evidence>
<name>A0A8J6AYC3_9EUKA</name>
<evidence type="ECO:0000256" key="4">
    <source>
        <dbReference type="ARBA" id="ARBA00022679"/>
    </source>
</evidence>
<dbReference type="GO" id="GO:0002189">
    <property type="term" value="C:ribose phosphate diphosphokinase complex"/>
    <property type="evidence" value="ECO:0007669"/>
    <property type="project" value="TreeGrafter"/>
</dbReference>
<evidence type="ECO:0000256" key="7">
    <source>
        <dbReference type="ARBA" id="ARBA00022741"/>
    </source>
</evidence>
<dbReference type="GO" id="GO:0006015">
    <property type="term" value="P:5-phosphoribose 1-diphosphate biosynthetic process"/>
    <property type="evidence" value="ECO:0007669"/>
    <property type="project" value="TreeGrafter"/>
</dbReference>